<dbReference type="GO" id="GO:0004479">
    <property type="term" value="F:methionyl-tRNA formyltransferase activity"/>
    <property type="evidence" value="ECO:0007669"/>
    <property type="project" value="UniProtKB-UniRule"/>
</dbReference>
<dbReference type="Proteomes" id="UP000422232">
    <property type="component" value="Chromosome"/>
</dbReference>
<keyword evidence="6 8" id="KW-0648">Protein biosynthesis</keyword>
<evidence type="ECO:0000313" key="10">
    <source>
        <dbReference type="Proteomes" id="UP000422232"/>
    </source>
</evidence>
<dbReference type="Pfam" id="PF00551">
    <property type="entry name" value="Formyl_trans_N"/>
    <property type="match status" value="1"/>
</dbReference>
<proteinExistence type="inferred from homology"/>
<organism evidence="9 10">
    <name type="scientific">Piscirickettsia salmonis</name>
    <dbReference type="NCBI Taxonomy" id="1238"/>
    <lineage>
        <taxon>Bacteria</taxon>
        <taxon>Pseudomonadati</taxon>
        <taxon>Pseudomonadota</taxon>
        <taxon>Gammaproteobacteria</taxon>
        <taxon>Thiotrichales</taxon>
        <taxon>Piscirickettsiaceae</taxon>
        <taxon>Piscirickettsia</taxon>
    </lineage>
</organism>
<dbReference type="SUPFAM" id="SSF53328">
    <property type="entry name" value="Formyltransferase"/>
    <property type="match status" value="1"/>
</dbReference>
<evidence type="ECO:0000256" key="8">
    <source>
        <dbReference type="HAMAP-Rule" id="MF_00182"/>
    </source>
</evidence>
<dbReference type="InterPro" id="IPR005794">
    <property type="entry name" value="Fmt"/>
</dbReference>
<keyword evidence="5 8" id="KW-0808">Transferase</keyword>
<keyword evidence="10" id="KW-1185">Reference proteome</keyword>
<dbReference type="RefSeq" id="WP_016210339.1">
    <property type="nucleotide sequence ID" value="NZ_CP012413.1"/>
</dbReference>
<comment type="catalytic activity">
    <reaction evidence="7 8">
        <text>L-methionyl-tRNA(fMet) + (6R)-10-formyltetrahydrofolate = N-formyl-L-methionyl-tRNA(fMet) + (6S)-5,6,7,8-tetrahydrofolate + H(+)</text>
        <dbReference type="Rhea" id="RHEA:24380"/>
        <dbReference type="Rhea" id="RHEA-COMP:9952"/>
        <dbReference type="Rhea" id="RHEA-COMP:9953"/>
        <dbReference type="ChEBI" id="CHEBI:15378"/>
        <dbReference type="ChEBI" id="CHEBI:57453"/>
        <dbReference type="ChEBI" id="CHEBI:78530"/>
        <dbReference type="ChEBI" id="CHEBI:78844"/>
        <dbReference type="ChEBI" id="CHEBI:195366"/>
        <dbReference type="EC" id="2.1.2.9"/>
    </reaction>
</comment>
<dbReference type="EC" id="2.1.2.9" evidence="3 8"/>
<dbReference type="SUPFAM" id="SSF50486">
    <property type="entry name" value="FMT C-terminal domain-like"/>
    <property type="match status" value="1"/>
</dbReference>
<dbReference type="InterPro" id="IPR037022">
    <property type="entry name" value="Formyl_trans_C_sf"/>
</dbReference>
<dbReference type="AlphaFoldDB" id="A0A9Q6LWR7"/>
<dbReference type="InterPro" id="IPR002376">
    <property type="entry name" value="Formyl_transf_N"/>
</dbReference>
<protein>
    <recommendedName>
        <fullName evidence="4 8">Methionyl-tRNA formyltransferase</fullName>
        <ecNumber evidence="3 8">2.1.2.9</ecNumber>
    </recommendedName>
</protein>
<gene>
    <name evidence="8 9" type="primary">fmt</name>
    <name evidence="9" type="ORF">Psal009_03463</name>
</gene>
<comment type="function">
    <text evidence="1 8">Attaches a formyl group to the free amino group of methionyl-tRNA(fMet). The formyl group appears to play a dual role in the initiator identity of N-formylmethionyl-tRNA by promoting its recognition by IF2 and preventing the misappropriation of this tRNA by the elongation apparatus.</text>
</comment>
<accession>A0A9Q6LWR7</accession>
<sequence length="318" mass="34509">MKSLKIVFAGTPEFAAEILSMVAKTSHQLIAVYSQPDRPQGRGRKLVATPVKQVAETLNIGVFQPESLKTLADQDALRALEPDLMIVAAYGMLLPEAVLKIPVLGCINVHTSLLPRWRGAAPIQRAIEAGDHESGVTIMQMDTGLDTGDSLAQARCAIACTDTSVDLYYKLLNLTADVLPQVINHLAENNVIRTAQGEQGATYARKLSKQEACLDWSDSAVMLDCKIRAFNPWPIAFSVLDGENVRIWQTKVLTVASDSVVYKPGTIVKHHPQGIEVMTGAGRLLIQQLQLPGSKVLSAREVLNSKAARFAVGRCFGE</sequence>
<dbReference type="Gene3D" id="3.40.50.170">
    <property type="entry name" value="Formyl transferase, N-terminal domain"/>
    <property type="match status" value="1"/>
</dbReference>
<dbReference type="Pfam" id="PF02911">
    <property type="entry name" value="Formyl_trans_C"/>
    <property type="match status" value="1"/>
</dbReference>
<dbReference type="CDD" id="cd08704">
    <property type="entry name" value="Met_tRNA_FMT_C"/>
    <property type="match status" value="1"/>
</dbReference>
<dbReference type="GeneID" id="66742377"/>
<dbReference type="PANTHER" id="PTHR11138">
    <property type="entry name" value="METHIONYL-TRNA FORMYLTRANSFERASE"/>
    <property type="match status" value="1"/>
</dbReference>
<evidence type="ECO:0000256" key="3">
    <source>
        <dbReference type="ARBA" id="ARBA00012261"/>
    </source>
</evidence>
<comment type="similarity">
    <text evidence="2 8">Belongs to the Fmt family.</text>
</comment>
<evidence type="ECO:0000256" key="4">
    <source>
        <dbReference type="ARBA" id="ARBA00016014"/>
    </source>
</evidence>
<evidence type="ECO:0000256" key="7">
    <source>
        <dbReference type="ARBA" id="ARBA00048558"/>
    </source>
</evidence>
<dbReference type="InterPro" id="IPR044135">
    <property type="entry name" value="Met-tRNA-FMT_C"/>
</dbReference>
<evidence type="ECO:0000256" key="6">
    <source>
        <dbReference type="ARBA" id="ARBA00022917"/>
    </source>
</evidence>
<evidence type="ECO:0000256" key="1">
    <source>
        <dbReference type="ARBA" id="ARBA00002606"/>
    </source>
</evidence>
<dbReference type="Gene3D" id="3.10.25.10">
    <property type="entry name" value="Formyl transferase, C-terminal domain"/>
    <property type="match status" value="1"/>
</dbReference>
<dbReference type="PANTHER" id="PTHR11138:SF5">
    <property type="entry name" value="METHIONYL-TRNA FORMYLTRANSFERASE, MITOCHONDRIAL"/>
    <property type="match status" value="1"/>
</dbReference>
<dbReference type="HAMAP" id="MF_00182">
    <property type="entry name" value="Formyl_trans"/>
    <property type="match status" value="1"/>
</dbReference>
<dbReference type="InterPro" id="IPR005793">
    <property type="entry name" value="Formyl_trans_C"/>
</dbReference>
<dbReference type="EMBL" id="CP038908">
    <property type="protein sequence ID" value="QGO07506.1"/>
    <property type="molecule type" value="Genomic_DNA"/>
</dbReference>
<reference evidence="9 10" key="1">
    <citation type="submission" date="2019-04" db="EMBL/GenBank/DDBJ databases">
        <title>Complete genome sequencing of Piscirickettsia salmonis strain Psal-009.</title>
        <authorList>
            <person name="Schober I."/>
            <person name="Bunk B."/>
            <person name="Sproer C."/>
            <person name="Carril G.P."/>
            <person name="Riedel T."/>
            <person name="Flores-Herrera P.A."/>
            <person name="Nourdin-Galindo G."/>
            <person name="Marshall S.H."/>
            <person name="Overmann J."/>
        </authorList>
    </citation>
    <scope>NUCLEOTIDE SEQUENCE [LARGE SCALE GENOMIC DNA]</scope>
    <source>
        <strain evidence="9 10">Psal-009</strain>
    </source>
</reference>
<evidence type="ECO:0000256" key="2">
    <source>
        <dbReference type="ARBA" id="ARBA00010699"/>
    </source>
</evidence>
<dbReference type="CDD" id="cd08646">
    <property type="entry name" value="FMT_core_Met-tRNA-FMT_N"/>
    <property type="match status" value="1"/>
</dbReference>
<feature type="binding site" evidence="8">
    <location>
        <begin position="112"/>
        <end position="115"/>
    </location>
    <ligand>
        <name>(6S)-5,6,7,8-tetrahydrofolate</name>
        <dbReference type="ChEBI" id="CHEBI:57453"/>
    </ligand>
</feature>
<dbReference type="InterPro" id="IPR011034">
    <property type="entry name" value="Formyl_transferase-like_C_sf"/>
</dbReference>
<evidence type="ECO:0000256" key="5">
    <source>
        <dbReference type="ARBA" id="ARBA00022679"/>
    </source>
</evidence>
<dbReference type="NCBIfam" id="TIGR00460">
    <property type="entry name" value="fmt"/>
    <property type="match status" value="1"/>
</dbReference>
<dbReference type="InterPro" id="IPR041711">
    <property type="entry name" value="Met-tRNA-FMT_N"/>
</dbReference>
<name>A0A9Q6LWR7_PISSA</name>
<evidence type="ECO:0000313" key="9">
    <source>
        <dbReference type="EMBL" id="QGO07506.1"/>
    </source>
</evidence>
<dbReference type="InterPro" id="IPR036477">
    <property type="entry name" value="Formyl_transf_N_sf"/>
</dbReference>
<dbReference type="GO" id="GO:0005829">
    <property type="term" value="C:cytosol"/>
    <property type="evidence" value="ECO:0007669"/>
    <property type="project" value="TreeGrafter"/>
</dbReference>